<protein>
    <recommendedName>
        <fullName evidence="3">Peptidase inhibitor family I36</fullName>
    </recommendedName>
</protein>
<name>A0A0S4QNJ7_9ACTN</name>
<reference evidence="2" key="1">
    <citation type="submission" date="2015-11" db="EMBL/GenBank/DDBJ databases">
        <authorList>
            <person name="Varghese N."/>
        </authorList>
    </citation>
    <scope>NUCLEOTIDE SEQUENCE [LARGE SCALE GENOMIC DNA]</scope>
    <source>
        <strain evidence="2">DSM 45899</strain>
    </source>
</reference>
<accession>A0A0S4QNJ7</accession>
<organism evidence="1 2">
    <name type="scientific">Parafrankia irregularis</name>
    <dbReference type="NCBI Taxonomy" id="795642"/>
    <lineage>
        <taxon>Bacteria</taxon>
        <taxon>Bacillati</taxon>
        <taxon>Actinomycetota</taxon>
        <taxon>Actinomycetes</taxon>
        <taxon>Frankiales</taxon>
        <taxon>Frankiaceae</taxon>
        <taxon>Parafrankia</taxon>
    </lineage>
</organism>
<dbReference type="Proteomes" id="UP000198802">
    <property type="component" value="Unassembled WGS sequence"/>
</dbReference>
<sequence length="123" mass="13121">MLAVVGVPAPVQAAPAPSTSPVANQVLFVTSLNSAPAGCPYNYGCAYVPYGGGWYVFKFYYYRTYYLSNWFGVGPVVNFQSAGAAMRLYNSAGAQITCIPADSAPTTANWDPVWSIRLTSSPC</sequence>
<dbReference type="AlphaFoldDB" id="A0A0S4QNJ7"/>
<dbReference type="EMBL" id="FAOZ01000008">
    <property type="protein sequence ID" value="CUU56622.1"/>
    <property type="molecule type" value="Genomic_DNA"/>
</dbReference>
<proteinExistence type="predicted"/>
<evidence type="ECO:0000313" key="1">
    <source>
        <dbReference type="EMBL" id="CUU56622.1"/>
    </source>
</evidence>
<evidence type="ECO:0008006" key="3">
    <source>
        <dbReference type="Google" id="ProtNLM"/>
    </source>
</evidence>
<keyword evidence="2" id="KW-1185">Reference proteome</keyword>
<gene>
    <name evidence="1" type="ORF">Ga0074812_108150</name>
</gene>
<evidence type="ECO:0000313" key="2">
    <source>
        <dbReference type="Proteomes" id="UP000198802"/>
    </source>
</evidence>